<dbReference type="PANTHER" id="PTHR24340:SF37">
    <property type="entry name" value="HOMEOBOX PROTEIN SLOU"/>
    <property type="match status" value="1"/>
</dbReference>
<evidence type="ECO:0000313" key="13">
    <source>
        <dbReference type="Proteomes" id="UP001476798"/>
    </source>
</evidence>
<dbReference type="InterPro" id="IPR020479">
    <property type="entry name" value="HD_metazoa"/>
</dbReference>
<evidence type="ECO:0000256" key="6">
    <source>
        <dbReference type="ARBA" id="ARBA00023163"/>
    </source>
</evidence>
<feature type="compositionally biased region" description="Low complexity" evidence="10">
    <location>
        <begin position="405"/>
        <end position="414"/>
    </location>
</feature>
<dbReference type="SUPFAM" id="SSF46689">
    <property type="entry name" value="Homeodomain-like"/>
    <property type="match status" value="1"/>
</dbReference>
<feature type="compositionally biased region" description="Pro residues" evidence="10">
    <location>
        <begin position="165"/>
        <end position="175"/>
    </location>
</feature>
<accession>A0ABV0NUJ1</accession>
<dbReference type="SMART" id="SM00389">
    <property type="entry name" value="HOX"/>
    <property type="match status" value="1"/>
</dbReference>
<reference evidence="12 13" key="1">
    <citation type="submission" date="2021-06" db="EMBL/GenBank/DDBJ databases">
        <authorList>
            <person name="Palmer J.M."/>
        </authorList>
    </citation>
    <scope>NUCLEOTIDE SEQUENCE [LARGE SCALE GENOMIC DNA]</scope>
    <source>
        <strain evidence="12 13">GA_2019</strain>
        <tissue evidence="12">Muscle</tissue>
    </source>
</reference>
<feature type="compositionally biased region" description="Basic and acidic residues" evidence="10">
    <location>
        <begin position="291"/>
        <end position="308"/>
    </location>
</feature>
<feature type="DNA-binding region" description="Homeobox" evidence="8">
    <location>
        <begin position="345"/>
        <end position="404"/>
    </location>
</feature>
<feature type="region of interest" description="Disordered" evidence="10">
    <location>
        <begin position="400"/>
        <end position="438"/>
    </location>
</feature>
<protein>
    <recommendedName>
        <fullName evidence="11">Homeobox domain-containing protein</fullName>
    </recommendedName>
</protein>
<feature type="compositionally biased region" description="Gly residues" evidence="10">
    <location>
        <begin position="415"/>
        <end position="429"/>
    </location>
</feature>
<name>A0ABV0NUJ1_9TELE</name>
<organism evidence="12 13">
    <name type="scientific">Goodea atripinnis</name>
    <dbReference type="NCBI Taxonomy" id="208336"/>
    <lineage>
        <taxon>Eukaryota</taxon>
        <taxon>Metazoa</taxon>
        <taxon>Chordata</taxon>
        <taxon>Craniata</taxon>
        <taxon>Vertebrata</taxon>
        <taxon>Euteleostomi</taxon>
        <taxon>Actinopterygii</taxon>
        <taxon>Neopterygii</taxon>
        <taxon>Teleostei</taxon>
        <taxon>Neoteleostei</taxon>
        <taxon>Acanthomorphata</taxon>
        <taxon>Ovalentaria</taxon>
        <taxon>Atherinomorphae</taxon>
        <taxon>Cyprinodontiformes</taxon>
        <taxon>Goodeidae</taxon>
        <taxon>Goodea</taxon>
    </lineage>
</organism>
<keyword evidence="5 8" id="KW-0371">Homeobox</keyword>
<feature type="compositionally biased region" description="Basic and acidic residues" evidence="10">
    <location>
        <begin position="258"/>
        <end position="267"/>
    </location>
</feature>
<evidence type="ECO:0000256" key="10">
    <source>
        <dbReference type="SAM" id="MobiDB-lite"/>
    </source>
</evidence>
<dbReference type="CDD" id="cd00086">
    <property type="entry name" value="homeodomain"/>
    <property type="match status" value="1"/>
</dbReference>
<evidence type="ECO:0000313" key="12">
    <source>
        <dbReference type="EMBL" id="MEQ2175060.1"/>
    </source>
</evidence>
<feature type="region of interest" description="Disordered" evidence="10">
    <location>
        <begin position="1"/>
        <end position="62"/>
    </location>
</feature>
<dbReference type="PANTHER" id="PTHR24340">
    <property type="entry name" value="HOMEOBOX PROTEIN NKX"/>
    <property type="match status" value="1"/>
</dbReference>
<dbReference type="EMBL" id="JAHRIO010050981">
    <property type="protein sequence ID" value="MEQ2175060.1"/>
    <property type="molecule type" value="Genomic_DNA"/>
</dbReference>
<keyword evidence="6" id="KW-0804">Transcription</keyword>
<sequence length="493" mass="53328">MSEGPPWAGCEPKRVLKARTVRERRDRGDGKERGSFSKLKETERAGLSCSSRDTSASVPPPTPVRLLERAEVCVRVSVGSLPRTASLEKFCYREEGCIRKSWRETGREEKFKPAMSRDRSGSGDGVQTMVGPESGEMLDAGATGEKRLFSVAGSRDPQAVENHTEPPPVLAPPQQGPTGHRTTSFSVLDILDPNKFTSSRRHTSPQHVSRRGERELTAYDAENRRGGPGERELSSLEPSKSCYVAEEYQSKDGFVYRSPDEDYHRPGTPDSEGPDGTYSSEESSSALPSNGDRELSQHSHSDHNRDTKSPSGGPTAQITNGQTNAGQGTKPKRKRSGSDSKSGKPRRARTAFTYEQLVALENKFKSTRYLSVCERLNLALSLSLTETQVKIWFQNRRTKWKKQNPGADTSAPTAGGAGGTGGGSGGGLGSLSPLSPSPPVNGHLAMHAGYASHHHPPAGSLVQLPFLTASHVLSPFMLGTQSYAAPAFYSTHL</sequence>
<evidence type="ECO:0000256" key="4">
    <source>
        <dbReference type="ARBA" id="ARBA00023125"/>
    </source>
</evidence>
<feature type="compositionally biased region" description="Polar residues" evidence="10">
    <location>
        <begin position="309"/>
        <end position="327"/>
    </location>
</feature>
<proteinExistence type="predicted"/>
<evidence type="ECO:0000256" key="2">
    <source>
        <dbReference type="ARBA" id="ARBA00022473"/>
    </source>
</evidence>
<feature type="compositionally biased region" description="Basic and acidic residues" evidence="10">
    <location>
        <begin position="108"/>
        <end position="121"/>
    </location>
</feature>
<comment type="caution">
    <text evidence="12">The sequence shown here is derived from an EMBL/GenBank/DDBJ whole genome shotgun (WGS) entry which is preliminary data.</text>
</comment>
<dbReference type="Pfam" id="PF00046">
    <property type="entry name" value="Homeodomain"/>
    <property type="match status" value="1"/>
</dbReference>
<dbReference type="PRINTS" id="PR00024">
    <property type="entry name" value="HOMEOBOX"/>
</dbReference>
<dbReference type="InterPro" id="IPR001356">
    <property type="entry name" value="HD"/>
</dbReference>
<dbReference type="InterPro" id="IPR050394">
    <property type="entry name" value="Homeobox_NK-like"/>
</dbReference>
<feature type="region of interest" description="Disordered" evidence="10">
    <location>
        <begin position="153"/>
        <end position="349"/>
    </location>
</feature>
<keyword evidence="3" id="KW-0805">Transcription regulation</keyword>
<keyword evidence="4 8" id="KW-0238">DNA-binding</keyword>
<feature type="domain" description="Homeobox" evidence="11">
    <location>
        <begin position="343"/>
        <end position="403"/>
    </location>
</feature>
<evidence type="ECO:0000256" key="8">
    <source>
        <dbReference type="PROSITE-ProRule" id="PRU00108"/>
    </source>
</evidence>
<evidence type="ECO:0000256" key="3">
    <source>
        <dbReference type="ARBA" id="ARBA00023015"/>
    </source>
</evidence>
<dbReference type="Gene3D" id="1.10.10.60">
    <property type="entry name" value="Homeodomain-like"/>
    <property type="match status" value="1"/>
</dbReference>
<feature type="compositionally biased region" description="Polar residues" evidence="10">
    <location>
        <begin position="48"/>
        <end position="57"/>
    </location>
</feature>
<feature type="compositionally biased region" description="Basic and acidic residues" evidence="10">
    <location>
        <begin position="210"/>
        <end position="234"/>
    </location>
</feature>
<feature type="region of interest" description="Disordered" evidence="10">
    <location>
        <begin position="108"/>
        <end position="139"/>
    </location>
</feature>
<comment type="subcellular location">
    <subcellularLocation>
        <location evidence="1 8 9">Nucleus</location>
    </subcellularLocation>
</comment>
<dbReference type="InterPro" id="IPR017970">
    <property type="entry name" value="Homeobox_CS"/>
</dbReference>
<dbReference type="PROSITE" id="PS00027">
    <property type="entry name" value="HOMEOBOX_1"/>
    <property type="match status" value="1"/>
</dbReference>
<evidence type="ECO:0000256" key="7">
    <source>
        <dbReference type="ARBA" id="ARBA00023242"/>
    </source>
</evidence>
<dbReference type="PROSITE" id="PS50071">
    <property type="entry name" value="HOMEOBOX_2"/>
    <property type="match status" value="1"/>
</dbReference>
<gene>
    <name evidence="12" type="ORF">GOODEAATRI_014345</name>
</gene>
<keyword evidence="13" id="KW-1185">Reference proteome</keyword>
<evidence type="ECO:0000256" key="1">
    <source>
        <dbReference type="ARBA" id="ARBA00004123"/>
    </source>
</evidence>
<evidence type="ECO:0000256" key="5">
    <source>
        <dbReference type="ARBA" id="ARBA00023155"/>
    </source>
</evidence>
<evidence type="ECO:0000259" key="11">
    <source>
        <dbReference type="PROSITE" id="PS50071"/>
    </source>
</evidence>
<feature type="compositionally biased region" description="Basic and acidic residues" evidence="10">
    <location>
        <begin position="20"/>
        <end position="44"/>
    </location>
</feature>
<keyword evidence="7 8" id="KW-0539">Nucleus</keyword>
<keyword evidence="2" id="KW-0217">Developmental protein</keyword>
<dbReference type="Proteomes" id="UP001476798">
    <property type="component" value="Unassembled WGS sequence"/>
</dbReference>
<evidence type="ECO:0000256" key="9">
    <source>
        <dbReference type="RuleBase" id="RU000682"/>
    </source>
</evidence>
<dbReference type="InterPro" id="IPR009057">
    <property type="entry name" value="Homeodomain-like_sf"/>
</dbReference>